<feature type="repeat" description="ANK" evidence="4">
    <location>
        <begin position="312"/>
        <end position="344"/>
    </location>
</feature>
<dbReference type="Gene3D" id="1.25.40.20">
    <property type="entry name" value="Ankyrin repeat-containing domain"/>
    <property type="match status" value="1"/>
</dbReference>
<dbReference type="InterPro" id="IPR017946">
    <property type="entry name" value="PLC-like_Pdiesterase_TIM-brl"/>
</dbReference>
<feature type="domain" description="GP-PDE" evidence="7">
    <location>
        <begin position="851"/>
        <end position="1151"/>
    </location>
</feature>
<dbReference type="EMBL" id="HACM01004648">
    <property type="protein sequence ID" value="CRZ05090.1"/>
    <property type="molecule type" value="Transcribed_RNA"/>
</dbReference>
<evidence type="ECO:0000256" key="1">
    <source>
        <dbReference type="ARBA" id="ARBA00022737"/>
    </source>
</evidence>
<sequence>MKFGHKLRTTRLPKWTNRYIAYSSLKAMIKTTRLQMIKDGSDHPTPKQIQMFIERIKSERKKVESFLVAKLQQMDVRKKVIGNRVQELDSLSKSARTASAISLEQALSVCEQELNHIREFCDLNQIGFGKIAKKFDKQCPGGEVVRTLQTMVSVLDDCTRLDALLKWCQEQRASLRSIDLPHSNVLENLLNSLSIRSDSDGVNLTSALPPSTDIHYMISHGIEGDAIEATLELIPLVKDIDALDAEGNSLLTLACQRGLTLVVSALLKHGASISTVTRFDRSALHVAVIAGSLGCTQILIEAQSGLNVKDVELHCPLHYAALLNFSSIASALIEADAKINVRDMEGNTPLALAARQGNLDVAVLLLEAGARVDAFNWYGQVPLHLASRFGHMNCVQALVRCGAKIDSYDVIGRSPIHEAARRGFVDTLKMLIVAVSNGKGRNASESVLAISTAADVEGLTPLHSAAYYGHSECVRVLLSESCDPEPLDRLGWTPRDYALYCGFLSLSDLFPTPPADSIVAPDLDNDIYSSDKRQLSVHYEEAKEEEHIFVNDDGRSVPGNRAVAPKSPSHAEGYAKLTFRVRARVHSDRYVCICGNISEFGSWDPAYAVSMVEDIAAVNVGAPPDVMDSTEDALSTWTITIVQPIGNVIEYKYLIMYQNVLEVWETLPSNRVIGPMTHDVNIIDDGVFGYHDGENWTSQGWLVEDFQLHIRLGHVTQLDKNPCIRLFGPETPDLIEIGYIANSRKIKRQVPLPMHDQLETIKFQLRRYEDGKLPEFSIVFDVFCGKGFRVGTGHVMSSSLLREMEGFSTIPLMSSLTQSPIGECHFEYLLARPFIHQNMKTVLCRCFSKSTKLIGHRGAGATRYLSKQPQHMLRTQENTILSFVTAAALGAEYIEFDVQLTKDFVPIIYHDWAFHLPRLHGIPPIPVSAITLKEFLELRSLASDKPKRTLDDVDLHHQRRKMSLDPHSIANEIRDKYPLLIDCFKQVPAHVGFNVELKYPPEITRAETGFKFPSRNDYVDAVLKSVFEHAGSRRIMFSSFDPDICTLACLKQPSYPVFFLTEAGASPCWDPRGQSIREAIRFAKRQNLVGIVSYADPLLKSPKIITTVKAAGLVLATWSSANNEISNIELSHRFGIDAIVIDKIAYVDTEARENNGDKVGLVSHPKSN</sequence>
<dbReference type="InterPro" id="IPR004331">
    <property type="entry name" value="SPX_dom"/>
</dbReference>
<dbReference type="InterPro" id="IPR013784">
    <property type="entry name" value="Carb-bd-like_fold"/>
</dbReference>
<dbReference type="PROSITE" id="PS50297">
    <property type="entry name" value="ANK_REP_REGION"/>
    <property type="match status" value="3"/>
</dbReference>
<dbReference type="Pfam" id="PF25329">
    <property type="entry name" value="C2_GDE1"/>
    <property type="match status" value="1"/>
</dbReference>
<dbReference type="GO" id="GO:2001070">
    <property type="term" value="F:starch binding"/>
    <property type="evidence" value="ECO:0007669"/>
    <property type="project" value="InterPro"/>
</dbReference>
<evidence type="ECO:0008006" key="9">
    <source>
        <dbReference type="Google" id="ProtNLM"/>
    </source>
</evidence>
<dbReference type="InterPro" id="IPR002110">
    <property type="entry name" value="Ankyrin_rpt"/>
</dbReference>
<dbReference type="SMART" id="SM00248">
    <property type="entry name" value="ANK"/>
    <property type="match status" value="7"/>
</dbReference>
<reference evidence="8" key="1">
    <citation type="submission" date="2015-04" db="EMBL/GenBank/DDBJ databases">
        <title>The genome sequence of the plant pathogenic Rhizarian Plasmodiophora brassicae reveals insights in its biotrophic life cycle and the origin of chitin synthesis.</title>
        <authorList>
            <person name="Schwelm A."/>
            <person name="Fogelqvist J."/>
            <person name="Knaust A."/>
            <person name="Julke S."/>
            <person name="Lilja T."/>
            <person name="Dhandapani V."/>
            <person name="Bonilla-Rosso G."/>
            <person name="Karlsson M."/>
            <person name="Shevchenko A."/>
            <person name="Choi S.R."/>
            <person name="Kim H.G."/>
            <person name="Park J.Y."/>
            <person name="Lim Y.P."/>
            <person name="Ludwig-Muller J."/>
            <person name="Dixelius C."/>
        </authorList>
    </citation>
    <scope>NUCLEOTIDE SEQUENCE</scope>
    <source>
        <tissue evidence="8">Potato root galls</tissue>
    </source>
</reference>
<dbReference type="InterPro" id="IPR036770">
    <property type="entry name" value="Ankyrin_rpt-contain_sf"/>
</dbReference>
<feature type="repeat" description="ANK" evidence="4">
    <location>
        <begin position="345"/>
        <end position="377"/>
    </location>
</feature>
<dbReference type="Pfam" id="PF03009">
    <property type="entry name" value="GDPD"/>
    <property type="match status" value="1"/>
</dbReference>
<protein>
    <recommendedName>
        <fullName evidence="9">GP-PDE domain-containing protein</fullName>
    </recommendedName>
</protein>
<dbReference type="Gene3D" id="3.20.20.190">
    <property type="entry name" value="Phosphatidylinositol (PI) phosphodiesterase"/>
    <property type="match status" value="1"/>
</dbReference>
<feature type="repeat" description="ANK" evidence="4">
    <location>
        <begin position="378"/>
        <end position="410"/>
    </location>
</feature>
<evidence type="ECO:0000259" key="5">
    <source>
        <dbReference type="PROSITE" id="PS51166"/>
    </source>
</evidence>
<dbReference type="PROSITE" id="PS51382">
    <property type="entry name" value="SPX"/>
    <property type="match status" value="1"/>
</dbReference>
<dbReference type="Pfam" id="PF00686">
    <property type="entry name" value="CBM_20"/>
    <property type="match status" value="1"/>
</dbReference>
<evidence type="ECO:0000259" key="6">
    <source>
        <dbReference type="PROSITE" id="PS51382"/>
    </source>
</evidence>
<dbReference type="InterPro" id="IPR057506">
    <property type="entry name" value="C2_GPCPD1"/>
</dbReference>
<keyword evidence="2" id="KW-0378">Hydrolase</keyword>
<proteinExistence type="predicted"/>
<name>A0A0H5QT02_9EUKA</name>
<evidence type="ECO:0000256" key="4">
    <source>
        <dbReference type="PROSITE-ProRule" id="PRU00023"/>
    </source>
</evidence>
<feature type="domain" description="SPX" evidence="6">
    <location>
        <begin position="1"/>
        <end position="149"/>
    </location>
</feature>
<dbReference type="AlphaFoldDB" id="A0A0H5QT02"/>
<feature type="repeat" description="ANK" evidence="4">
    <location>
        <begin position="246"/>
        <end position="278"/>
    </location>
</feature>
<keyword evidence="3 4" id="KW-0040">ANK repeat</keyword>
<dbReference type="InterPro" id="IPR002044">
    <property type="entry name" value="CBM20"/>
</dbReference>
<dbReference type="SUPFAM" id="SSF48403">
    <property type="entry name" value="Ankyrin repeat"/>
    <property type="match status" value="1"/>
</dbReference>
<dbReference type="SUPFAM" id="SSF49452">
    <property type="entry name" value="Starch-binding domain-like"/>
    <property type="match status" value="1"/>
</dbReference>
<dbReference type="Gene3D" id="2.60.40.10">
    <property type="entry name" value="Immunoglobulins"/>
    <property type="match status" value="1"/>
</dbReference>
<dbReference type="PROSITE" id="PS51704">
    <property type="entry name" value="GP_PDE"/>
    <property type="match status" value="1"/>
</dbReference>
<dbReference type="GO" id="GO:0046475">
    <property type="term" value="P:glycerophospholipid catabolic process"/>
    <property type="evidence" value="ECO:0007669"/>
    <property type="project" value="TreeGrafter"/>
</dbReference>
<dbReference type="PANTHER" id="PTHR22958">
    <property type="entry name" value="GLYCEROPHOSPHORYL DIESTER PHOSPHODIESTERASE"/>
    <property type="match status" value="1"/>
</dbReference>
<dbReference type="PROSITE" id="PS51166">
    <property type="entry name" value="CBM20"/>
    <property type="match status" value="1"/>
</dbReference>
<dbReference type="CDD" id="cd08572">
    <property type="entry name" value="GDPD_GDE5_like"/>
    <property type="match status" value="1"/>
</dbReference>
<organism evidence="8">
    <name type="scientific">Spongospora subterranea</name>
    <dbReference type="NCBI Taxonomy" id="70186"/>
    <lineage>
        <taxon>Eukaryota</taxon>
        <taxon>Sar</taxon>
        <taxon>Rhizaria</taxon>
        <taxon>Endomyxa</taxon>
        <taxon>Phytomyxea</taxon>
        <taxon>Plasmodiophorida</taxon>
        <taxon>Plasmodiophoridae</taxon>
        <taxon>Spongospora</taxon>
    </lineage>
</organism>
<evidence type="ECO:0000256" key="3">
    <source>
        <dbReference type="ARBA" id="ARBA00023043"/>
    </source>
</evidence>
<feature type="domain" description="CBM20" evidence="5">
    <location>
        <begin position="569"/>
        <end position="698"/>
    </location>
</feature>
<evidence type="ECO:0000259" key="7">
    <source>
        <dbReference type="PROSITE" id="PS51704"/>
    </source>
</evidence>
<dbReference type="SMART" id="SM01065">
    <property type="entry name" value="CBM_2"/>
    <property type="match status" value="1"/>
</dbReference>
<dbReference type="SUPFAM" id="SSF51695">
    <property type="entry name" value="PLC-like phosphodiesterases"/>
    <property type="match status" value="1"/>
</dbReference>
<dbReference type="Pfam" id="PF12796">
    <property type="entry name" value="Ank_2"/>
    <property type="match status" value="3"/>
</dbReference>
<evidence type="ECO:0000256" key="2">
    <source>
        <dbReference type="ARBA" id="ARBA00022801"/>
    </source>
</evidence>
<dbReference type="InterPro" id="IPR030395">
    <property type="entry name" value="GP_PDE_dom"/>
</dbReference>
<dbReference type="PANTHER" id="PTHR22958:SF1">
    <property type="entry name" value="GLYCEROPHOSPHOCHOLINE PHOSPHODIESTERASE GPCPD1"/>
    <property type="match status" value="1"/>
</dbReference>
<dbReference type="CDD" id="cd14447">
    <property type="entry name" value="SPX"/>
    <property type="match status" value="1"/>
</dbReference>
<dbReference type="PROSITE" id="PS50088">
    <property type="entry name" value="ANK_REPEAT"/>
    <property type="match status" value="6"/>
</dbReference>
<feature type="repeat" description="ANK" evidence="4">
    <location>
        <begin position="457"/>
        <end position="489"/>
    </location>
</feature>
<dbReference type="InterPro" id="IPR051578">
    <property type="entry name" value="GDPD"/>
</dbReference>
<feature type="repeat" description="ANK" evidence="4">
    <location>
        <begin position="279"/>
        <end position="311"/>
    </location>
</feature>
<keyword evidence="1" id="KW-0677">Repeat</keyword>
<dbReference type="Pfam" id="PF00023">
    <property type="entry name" value="Ank"/>
    <property type="match status" value="1"/>
</dbReference>
<evidence type="ECO:0000313" key="8">
    <source>
        <dbReference type="EMBL" id="CRZ05090.1"/>
    </source>
</evidence>
<dbReference type="GO" id="GO:0008081">
    <property type="term" value="F:phosphoric diester hydrolase activity"/>
    <property type="evidence" value="ECO:0007669"/>
    <property type="project" value="InterPro"/>
</dbReference>
<dbReference type="InterPro" id="IPR013783">
    <property type="entry name" value="Ig-like_fold"/>
</dbReference>
<accession>A0A0H5QT02</accession>